<organism evidence="2">
    <name type="scientific">hydrocarbon metagenome</name>
    <dbReference type="NCBI Taxonomy" id="938273"/>
    <lineage>
        <taxon>unclassified sequences</taxon>
        <taxon>metagenomes</taxon>
        <taxon>ecological metagenomes</taxon>
    </lineage>
</organism>
<evidence type="ECO:0000259" key="1">
    <source>
        <dbReference type="Pfam" id="PF02579"/>
    </source>
</evidence>
<dbReference type="PANTHER" id="PTHR42983">
    <property type="entry name" value="DINITROGENASE IRON-MOLYBDENUM COFACTOR PROTEIN-RELATED"/>
    <property type="match status" value="1"/>
</dbReference>
<proteinExistence type="predicted"/>
<evidence type="ECO:0000313" key="2">
    <source>
        <dbReference type="EMBL" id="KUG04510.1"/>
    </source>
</evidence>
<dbReference type="InterPro" id="IPR036105">
    <property type="entry name" value="DiNase_FeMo-co_biosyn_sf"/>
</dbReference>
<gene>
    <name evidence="2" type="ORF">ASZ90_018101</name>
</gene>
<dbReference type="InterPro" id="IPR003731">
    <property type="entry name" value="Di-Nase_FeMo-co_biosynth"/>
</dbReference>
<dbReference type="CDD" id="cd00851">
    <property type="entry name" value="MTH1175"/>
    <property type="match status" value="1"/>
</dbReference>
<dbReference type="EMBL" id="LNQE01001846">
    <property type="protein sequence ID" value="KUG04510.1"/>
    <property type="molecule type" value="Genomic_DNA"/>
</dbReference>
<reference evidence="2" key="1">
    <citation type="journal article" date="2015" name="Proc. Natl. Acad. Sci. U.S.A.">
        <title>Networks of energetic and metabolic interactions define dynamics in microbial communities.</title>
        <authorList>
            <person name="Embree M."/>
            <person name="Liu J.K."/>
            <person name="Al-Bassam M.M."/>
            <person name="Zengler K."/>
        </authorList>
    </citation>
    <scope>NUCLEOTIDE SEQUENCE</scope>
</reference>
<dbReference type="InterPro" id="IPR033913">
    <property type="entry name" value="MTH1175_dom"/>
</dbReference>
<dbReference type="Pfam" id="PF02579">
    <property type="entry name" value="Nitro_FeMo-Co"/>
    <property type="match status" value="1"/>
</dbReference>
<dbReference type="AlphaFoldDB" id="A0A0W8E7A3"/>
<dbReference type="PANTHER" id="PTHR42983:SF1">
    <property type="entry name" value="IRON-MOLYBDENUM PROTEIN"/>
    <property type="match status" value="1"/>
</dbReference>
<dbReference type="Gene3D" id="3.30.420.130">
    <property type="entry name" value="Dinitrogenase iron-molybdenum cofactor biosynthesis domain"/>
    <property type="match status" value="1"/>
</dbReference>
<dbReference type="SUPFAM" id="SSF53146">
    <property type="entry name" value="Nitrogenase accessory factor-like"/>
    <property type="match status" value="1"/>
</dbReference>
<protein>
    <recommendedName>
        <fullName evidence="1">Dinitrogenase iron-molybdenum cofactor biosynthesis domain-containing protein</fullName>
    </recommendedName>
</protein>
<sequence length="123" mass="13485">MRLAIARTGNEAAQHFGHCDNFVIFDIEDNKVINQSVLQNPGHAPGVLPPFLHQQGVHVVIAGGMGQRARDLFAENNIQTITGLTGTMDQIVSAYLSNTLQATNETCAHEGHEHEHDCQHDHN</sequence>
<accession>A0A0W8E7A3</accession>
<feature type="domain" description="Dinitrogenase iron-molybdenum cofactor biosynthesis" evidence="1">
    <location>
        <begin position="9"/>
        <end position="96"/>
    </location>
</feature>
<name>A0A0W8E7A3_9ZZZZ</name>
<comment type="caution">
    <text evidence="2">The sequence shown here is derived from an EMBL/GenBank/DDBJ whole genome shotgun (WGS) entry which is preliminary data.</text>
</comment>